<organism evidence="1 3">
    <name type="scientific">Rhizophagus irregularis</name>
    <dbReference type="NCBI Taxonomy" id="588596"/>
    <lineage>
        <taxon>Eukaryota</taxon>
        <taxon>Fungi</taxon>
        <taxon>Fungi incertae sedis</taxon>
        <taxon>Mucoromycota</taxon>
        <taxon>Glomeromycotina</taxon>
        <taxon>Glomeromycetes</taxon>
        <taxon>Glomerales</taxon>
        <taxon>Glomeraceae</taxon>
        <taxon>Rhizophagus</taxon>
    </lineage>
</organism>
<dbReference type="EMBL" id="LLXI01001591">
    <property type="protein sequence ID" value="PKY54362.1"/>
    <property type="molecule type" value="Genomic_DNA"/>
</dbReference>
<evidence type="ECO:0000313" key="1">
    <source>
        <dbReference type="EMBL" id="PKY42809.1"/>
    </source>
</evidence>
<reference evidence="1 3" key="1">
    <citation type="submission" date="2015-10" db="EMBL/GenBank/DDBJ databases">
        <title>Genome analyses suggest a sexual origin of heterokaryosis in a supposedly ancient asexual fungus.</title>
        <authorList>
            <person name="Ropars J."/>
            <person name="Sedzielewska K."/>
            <person name="Noel J."/>
            <person name="Charron P."/>
            <person name="Farinelli L."/>
            <person name="Marton T."/>
            <person name="Kruger M."/>
            <person name="Pelin A."/>
            <person name="Brachmann A."/>
            <person name="Corradi N."/>
        </authorList>
    </citation>
    <scope>NUCLEOTIDE SEQUENCE [LARGE SCALE GENOMIC DNA]</scope>
    <source>
        <strain evidence="1 3">A4</strain>
    </source>
</reference>
<accession>A0A2I1G894</accession>
<dbReference type="Proteomes" id="UP000234323">
    <property type="component" value="Unassembled WGS sequence"/>
</dbReference>
<dbReference type="EMBL" id="LLXI01000218">
    <property type="protein sequence ID" value="PKY42809.1"/>
    <property type="molecule type" value="Genomic_DNA"/>
</dbReference>
<dbReference type="OrthoDB" id="2419758at2759"/>
<evidence type="ECO:0000313" key="2">
    <source>
        <dbReference type="EMBL" id="PKY54362.1"/>
    </source>
</evidence>
<evidence type="ECO:0000313" key="3">
    <source>
        <dbReference type="Proteomes" id="UP000234323"/>
    </source>
</evidence>
<sequence length="146" mass="17100">MDNREMIIGCECKCVTNEYLTFFNPSRGLFNNELYKICNDKGTRNDGRSVGEVLFKRKEKIWLTRCDEINEIEKSKGITKLDKKRKTQILSSASDEDDEEGLRHNEIENQRKNMKIINKRTKKEIIMENMVGSSLLINRPYQGFCP</sequence>
<name>A0A2I1G894_9GLOM</name>
<proteinExistence type="predicted"/>
<dbReference type="AlphaFoldDB" id="A0A2I1G894"/>
<keyword evidence="3" id="KW-1185">Reference proteome</keyword>
<comment type="caution">
    <text evidence="1">The sequence shown here is derived from an EMBL/GenBank/DDBJ whole genome shotgun (WGS) entry which is preliminary data.</text>
</comment>
<protein>
    <submittedName>
        <fullName evidence="1">Uncharacterized protein</fullName>
    </submittedName>
</protein>
<gene>
    <name evidence="1" type="ORF">RhiirA4_456677</name>
    <name evidence="2" type="ORF">RhiirA4_473134</name>
</gene>